<evidence type="ECO:0000313" key="2">
    <source>
        <dbReference type="Ensembl" id="ENSZALP00000001880.1"/>
    </source>
</evidence>
<evidence type="ECO:0008006" key="4">
    <source>
        <dbReference type="Google" id="ProtNLM"/>
    </source>
</evidence>
<dbReference type="GO" id="GO:0005743">
    <property type="term" value="C:mitochondrial inner membrane"/>
    <property type="evidence" value="ECO:0007669"/>
    <property type="project" value="TreeGrafter"/>
</dbReference>
<dbReference type="PANTHER" id="PTHR21192">
    <property type="entry name" value="NUCLEAR PROTEIN E3-3"/>
    <property type="match status" value="1"/>
</dbReference>
<accession>A0A8D2M4C2</accession>
<dbReference type="GO" id="GO:0032981">
    <property type="term" value="P:mitochondrial respiratory chain complex I assembly"/>
    <property type="evidence" value="ECO:0007669"/>
    <property type="project" value="TreeGrafter"/>
</dbReference>
<evidence type="ECO:0000256" key="1">
    <source>
        <dbReference type="SAM" id="MobiDB-lite"/>
    </source>
</evidence>
<dbReference type="Ensembl" id="ENSZALT00000003448.1">
    <property type="protein sequence ID" value="ENSZALP00000001880.1"/>
    <property type="gene ID" value="ENSZALG00000002250.1"/>
</dbReference>
<reference evidence="2" key="1">
    <citation type="submission" date="2025-08" db="UniProtKB">
        <authorList>
            <consortium name="Ensembl"/>
        </authorList>
    </citation>
    <scope>IDENTIFICATION</scope>
</reference>
<proteinExistence type="predicted"/>
<dbReference type="PANTHER" id="PTHR21192:SF2">
    <property type="entry name" value="NADH DEHYDROGENASE [UBIQUINONE] 1 ALPHA SUBCOMPLEX ASSEMBLY FACTOR 3"/>
    <property type="match status" value="1"/>
</dbReference>
<reference evidence="2" key="2">
    <citation type="submission" date="2025-09" db="UniProtKB">
        <authorList>
            <consortium name="Ensembl"/>
        </authorList>
    </citation>
    <scope>IDENTIFICATION</scope>
</reference>
<dbReference type="SUPFAM" id="SSF64076">
    <property type="entry name" value="MTH938-like"/>
    <property type="match status" value="1"/>
</dbReference>
<dbReference type="Gene3D" id="3.40.1230.10">
    <property type="entry name" value="MTH938-like"/>
    <property type="match status" value="1"/>
</dbReference>
<feature type="compositionally biased region" description="Low complexity" evidence="1">
    <location>
        <begin position="122"/>
        <end position="133"/>
    </location>
</feature>
<dbReference type="Pfam" id="PF04430">
    <property type="entry name" value="DUF498"/>
    <property type="match status" value="1"/>
</dbReference>
<sequence>MDAGGHTEKGQVALAHLQSCVGSRIQNSPEHIQLLLLEFLLTVHHVHDAAATALAFGLQQSTTGSSIPLPARRKGHLGGERWAVLWGHSLGTAEQLPAAQPRTAVSSLLLKEGGTHSGTRHSPPSSIGSAIASNQTEGEQEGQAICVYHPTLQGNRSLQCCPAHPCLALLAEILVLGTGDRVERLHPAMMKQMRERGIAVEVQDTANACATFNFLMNEGRVVAAGLIPPRGT</sequence>
<protein>
    <recommendedName>
        <fullName evidence="4">NADH dehydrogenase [ubiquinone] 1 alpha subcomplex assembly factor 3</fullName>
    </recommendedName>
</protein>
<evidence type="ECO:0000313" key="3">
    <source>
        <dbReference type="Proteomes" id="UP000694413"/>
    </source>
</evidence>
<dbReference type="AlphaFoldDB" id="A0A8D2M4C2"/>
<dbReference type="Proteomes" id="UP000694413">
    <property type="component" value="Unassembled WGS sequence"/>
</dbReference>
<dbReference type="InterPro" id="IPR036748">
    <property type="entry name" value="MTH938-like_sf"/>
</dbReference>
<organism evidence="2 3">
    <name type="scientific">Zonotrichia albicollis</name>
    <name type="common">White-throated sparrow</name>
    <name type="synonym">Fringilla albicollis</name>
    <dbReference type="NCBI Taxonomy" id="44394"/>
    <lineage>
        <taxon>Eukaryota</taxon>
        <taxon>Metazoa</taxon>
        <taxon>Chordata</taxon>
        <taxon>Craniata</taxon>
        <taxon>Vertebrata</taxon>
        <taxon>Euteleostomi</taxon>
        <taxon>Archelosauria</taxon>
        <taxon>Archosauria</taxon>
        <taxon>Dinosauria</taxon>
        <taxon>Saurischia</taxon>
        <taxon>Theropoda</taxon>
        <taxon>Coelurosauria</taxon>
        <taxon>Aves</taxon>
        <taxon>Neognathae</taxon>
        <taxon>Neoaves</taxon>
        <taxon>Telluraves</taxon>
        <taxon>Australaves</taxon>
        <taxon>Passeriformes</taxon>
        <taxon>Passerellidae</taxon>
        <taxon>Zonotrichia</taxon>
    </lineage>
</organism>
<keyword evidence="3" id="KW-1185">Reference proteome</keyword>
<feature type="region of interest" description="Disordered" evidence="1">
    <location>
        <begin position="113"/>
        <end position="134"/>
    </location>
</feature>
<dbReference type="InterPro" id="IPR007523">
    <property type="entry name" value="NDUFAF3/AAMDC"/>
</dbReference>
<name>A0A8D2M4C2_ZONAL</name>